<evidence type="ECO:0000259" key="1">
    <source>
        <dbReference type="Pfam" id="PF00669"/>
    </source>
</evidence>
<proteinExistence type="predicted"/>
<organism evidence="2">
    <name type="scientific">marine metagenome</name>
    <dbReference type="NCBI Taxonomy" id="408172"/>
    <lineage>
        <taxon>unclassified sequences</taxon>
        <taxon>metagenomes</taxon>
        <taxon>ecological metagenomes</taxon>
    </lineage>
</organism>
<accession>A0A382XSW6</accession>
<evidence type="ECO:0000313" key="2">
    <source>
        <dbReference type="EMBL" id="SVD73949.1"/>
    </source>
</evidence>
<dbReference type="GO" id="GO:0005198">
    <property type="term" value="F:structural molecule activity"/>
    <property type="evidence" value="ECO:0007669"/>
    <property type="project" value="InterPro"/>
</dbReference>
<dbReference type="EMBL" id="UINC01170084">
    <property type="protein sequence ID" value="SVD73949.1"/>
    <property type="molecule type" value="Genomic_DNA"/>
</dbReference>
<reference evidence="2" key="1">
    <citation type="submission" date="2018-05" db="EMBL/GenBank/DDBJ databases">
        <authorList>
            <person name="Lanie J.A."/>
            <person name="Ng W.-L."/>
            <person name="Kazmierczak K.M."/>
            <person name="Andrzejewski T.M."/>
            <person name="Davidsen T.M."/>
            <person name="Wayne K.J."/>
            <person name="Tettelin H."/>
            <person name="Glass J.I."/>
            <person name="Rusch D."/>
            <person name="Podicherti R."/>
            <person name="Tsui H.-C.T."/>
            <person name="Winkler M.E."/>
        </authorList>
    </citation>
    <scope>NUCLEOTIDE SEQUENCE</scope>
</reference>
<protein>
    <recommendedName>
        <fullName evidence="1">Flagellin N-terminal domain-containing protein</fullName>
    </recommendedName>
</protein>
<sequence>MPVVVNTNATATTASFNLTAANDALRHSLSKLSSGKRIVSPSDDAGGLAVAYKMSSKLNRTDAVRQNVQNSISFLQVQDGALKSMGNILDRMGELRMFAEDITKNDSDKENYSKEFIELQKQLQQLATEKFNGINLFSDNSDADPTTGKKSLSLITTAGGVSTDGNVSINQVNLQTALSIGNGVNLGNINNANAT</sequence>
<feature type="non-terminal residue" evidence="2">
    <location>
        <position position="195"/>
    </location>
</feature>
<dbReference type="PANTHER" id="PTHR42792:SF2">
    <property type="entry name" value="FLAGELLIN"/>
    <property type="match status" value="1"/>
</dbReference>
<dbReference type="InterPro" id="IPR001492">
    <property type="entry name" value="Flagellin"/>
</dbReference>
<dbReference type="Pfam" id="PF00669">
    <property type="entry name" value="Flagellin_N"/>
    <property type="match status" value="1"/>
</dbReference>
<dbReference type="AlphaFoldDB" id="A0A382XSW6"/>
<dbReference type="SUPFAM" id="SSF64518">
    <property type="entry name" value="Phase 1 flagellin"/>
    <property type="match status" value="1"/>
</dbReference>
<feature type="domain" description="Flagellin N-terminal" evidence="1">
    <location>
        <begin position="5"/>
        <end position="140"/>
    </location>
</feature>
<dbReference type="PANTHER" id="PTHR42792">
    <property type="entry name" value="FLAGELLIN"/>
    <property type="match status" value="1"/>
</dbReference>
<dbReference type="InterPro" id="IPR001029">
    <property type="entry name" value="Flagellin_N"/>
</dbReference>
<name>A0A382XSW6_9ZZZZ</name>
<dbReference type="PRINTS" id="PR00207">
    <property type="entry name" value="FLAGELLIN"/>
</dbReference>
<gene>
    <name evidence="2" type="ORF">METZ01_LOCUS426803</name>
</gene>
<dbReference type="Gene3D" id="1.20.1330.10">
    <property type="entry name" value="f41 fragment of flagellin, N-terminal domain"/>
    <property type="match status" value="1"/>
</dbReference>
<dbReference type="GO" id="GO:0009288">
    <property type="term" value="C:bacterial-type flagellum"/>
    <property type="evidence" value="ECO:0007669"/>
    <property type="project" value="InterPro"/>
</dbReference>